<evidence type="ECO:0000313" key="2">
    <source>
        <dbReference type="Proteomes" id="UP000887013"/>
    </source>
</evidence>
<accession>A0A8X6ML62</accession>
<reference evidence="1" key="1">
    <citation type="submission" date="2020-08" db="EMBL/GenBank/DDBJ databases">
        <title>Multicomponent nature underlies the extraordinary mechanical properties of spider dragline silk.</title>
        <authorList>
            <person name="Kono N."/>
            <person name="Nakamura H."/>
            <person name="Mori M."/>
            <person name="Yoshida Y."/>
            <person name="Ohtoshi R."/>
            <person name="Malay A.D."/>
            <person name="Moran D.A.P."/>
            <person name="Tomita M."/>
            <person name="Numata K."/>
            <person name="Arakawa K."/>
        </authorList>
    </citation>
    <scope>NUCLEOTIDE SEQUENCE</scope>
</reference>
<keyword evidence="2" id="KW-1185">Reference proteome</keyword>
<dbReference type="OrthoDB" id="10290956at2759"/>
<protein>
    <submittedName>
        <fullName evidence="1">Uncharacterized protein</fullName>
    </submittedName>
</protein>
<dbReference type="AlphaFoldDB" id="A0A8X6ML62"/>
<evidence type="ECO:0000313" key="1">
    <source>
        <dbReference type="EMBL" id="GFS66390.1"/>
    </source>
</evidence>
<dbReference type="EMBL" id="BMAW01048516">
    <property type="protein sequence ID" value="GFS66390.1"/>
    <property type="molecule type" value="Genomic_DNA"/>
</dbReference>
<name>A0A8X6ML62_NEPPI</name>
<proteinExistence type="predicted"/>
<comment type="caution">
    <text evidence="1">The sequence shown here is derived from an EMBL/GenBank/DDBJ whole genome shotgun (WGS) entry which is preliminary data.</text>
</comment>
<organism evidence="1 2">
    <name type="scientific">Nephila pilipes</name>
    <name type="common">Giant wood spider</name>
    <name type="synonym">Nephila maculata</name>
    <dbReference type="NCBI Taxonomy" id="299642"/>
    <lineage>
        <taxon>Eukaryota</taxon>
        <taxon>Metazoa</taxon>
        <taxon>Ecdysozoa</taxon>
        <taxon>Arthropoda</taxon>
        <taxon>Chelicerata</taxon>
        <taxon>Arachnida</taxon>
        <taxon>Araneae</taxon>
        <taxon>Araneomorphae</taxon>
        <taxon>Entelegynae</taxon>
        <taxon>Araneoidea</taxon>
        <taxon>Nephilidae</taxon>
        <taxon>Nephila</taxon>
    </lineage>
</organism>
<dbReference type="Proteomes" id="UP000887013">
    <property type="component" value="Unassembled WGS sequence"/>
</dbReference>
<gene>
    <name evidence="1" type="ORF">NPIL_444411</name>
</gene>
<sequence>MLIFILFYNCCYLIKLKLPHFTCTATLNTEPVSNKTQAQITAYQLKRCDTVHSARKALGEVHGFVSAPISHYPRRRLTPSSLIVPILVKLLKRIGISNSPQLMPRT</sequence>